<dbReference type="PROSITE" id="PS50262">
    <property type="entry name" value="G_PROTEIN_RECEP_F1_2"/>
    <property type="match status" value="1"/>
</dbReference>
<accession>A0AAE0WE84</accession>
<keyword evidence="2 5" id="KW-0812">Transmembrane</keyword>
<protein>
    <recommendedName>
        <fullName evidence="6">G-protein coupled receptors family 1 profile domain-containing protein</fullName>
    </recommendedName>
</protein>
<dbReference type="Pfam" id="PF00001">
    <property type="entry name" value="7tm_1"/>
    <property type="match status" value="1"/>
</dbReference>
<keyword evidence="8" id="KW-1185">Reference proteome</keyword>
<name>A0AAE0WE84_9BIVA</name>
<evidence type="ECO:0000313" key="8">
    <source>
        <dbReference type="Proteomes" id="UP001195483"/>
    </source>
</evidence>
<dbReference type="PANTHER" id="PTHR46641:SF25">
    <property type="entry name" value="CNMAMIDE RECEPTOR-RELATED"/>
    <property type="match status" value="1"/>
</dbReference>
<keyword evidence="4 5" id="KW-0472">Membrane</keyword>
<dbReference type="InterPro" id="IPR017452">
    <property type="entry name" value="GPCR_Rhodpsn_7TM"/>
</dbReference>
<dbReference type="GO" id="GO:0016020">
    <property type="term" value="C:membrane"/>
    <property type="evidence" value="ECO:0007669"/>
    <property type="project" value="UniProtKB-SubCell"/>
</dbReference>
<dbReference type="Proteomes" id="UP001195483">
    <property type="component" value="Unassembled WGS sequence"/>
</dbReference>
<comment type="subcellular location">
    <subcellularLocation>
        <location evidence="1">Membrane</location>
    </subcellularLocation>
</comment>
<gene>
    <name evidence="7" type="ORF">CHS0354_008640</name>
</gene>
<reference evidence="7" key="1">
    <citation type="journal article" date="2021" name="Genome Biol. Evol.">
        <title>A High-Quality Reference Genome for a Parasitic Bivalve with Doubly Uniparental Inheritance (Bivalvia: Unionida).</title>
        <authorList>
            <person name="Smith C.H."/>
        </authorList>
    </citation>
    <scope>NUCLEOTIDE SEQUENCE</scope>
    <source>
        <strain evidence="7">CHS0354</strain>
    </source>
</reference>
<dbReference type="Gene3D" id="1.20.1070.10">
    <property type="entry name" value="Rhodopsin 7-helix transmembrane proteins"/>
    <property type="match status" value="1"/>
</dbReference>
<feature type="transmembrane region" description="Helical" evidence="5">
    <location>
        <begin position="189"/>
        <end position="211"/>
    </location>
</feature>
<organism evidence="7 8">
    <name type="scientific">Potamilus streckersoni</name>
    <dbReference type="NCBI Taxonomy" id="2493646"/>
    <lineage>
        <taxon>Eukaryota</taxon>
        <taxon>Metazoa</taxon>
        <taxon>Spiralia</taxon>
        <taxon>Lophotrochozoa</taxon>
        <taxon>Mollusca</taxon>
        <taxon>Bivalvia</taxon>
        <taxon>Autobranchia</taxon>
        <taxon>Heteroconchia</taxon>
        <taxon>Palaeoheterodonta</taxon>
        <taxon>Unionida</taxon>
        <taxon>Unionoidea</taxon>
        <taxon>Unionidae</taxon>
        <taxon>Ambleminae</taxon>
        <taxon>Lampsilini</taxon>
        <taxon>Potamilus</taxon>
    </lineage>
</organism>
<feature type="transmembrane region" description="Helical" evidence="5">
    <location>
        <begin position="231"/>
        <end position="261"/>
    </location>
</feature>
<dbReference type="InterPro" id="IPR000276">
    <property type="entry name" value="GPCR_Rhodpsn"/>
</dbReference>
<proteinExistence type="predicted"/>
<evidence type="ECO:0000313" key="7">
    <source>
        <dbReference type="EMBL" id="KAK3610367.1"/>
    </source>
</evidence>
<feature type="transmembrane region" description="Helical" evidence="5">
    <location>
        <begin position="147"/>
        <end position="168"/>
    </location>
</feature>
<evidence type="ECO:0000256" key="2">
    <source>
        <dbReference type="ARBA" id="ARBA00022692"/>
    </source>
</evidence>
<dbReference type="EMBL" id="JAEAOA010000568">
    <property type="protein sequence ID" value="KAK3610367.1"/>
    <property type="molecule type" value="Genomic_DNA"/>
</dbReference>
<evidence type="ECO:0000259" key="6">
    <source>
        <dbReference type="PROSITE" id="PS50262"/>
    </source>
</evidence>
<reference evidence="7" key="3">
    <citation type="submission" date="2023-05" db="EMBL/GenBank/DDBJ databases">
        <authorList>
            <person name="Smith C.H."/>
        </authorList>
    </citation>
    <scope>NUCLEOTIDE SEQUENCE</scope>
    <source>
        <strain evidence="7">CHS0354</strain>
        <tissue evidence="7">Mantle</tissue>
    </source>
</reference>
<comment type="caution">
    <text evidence="7">The sequence shown here is derived from an EMBL/GenBank/DDBJ whole genome shotgun (WGS) entry which is preliminary data.</text>
</comment>
<evidence type="ECO:0000256" key="1">
    <source>
        <dbReference type="ARBA" id="ARBA00004370"/>
    </source>
</evidence>
<sequence length="398" mass="45479">MSSFTNKIDSMADSETAVRLEVVPVNTNHTHVTNSYIFPYSSLNNSELYNYYLPSEEISSSENQMHIALVFHTYFTPIFIIIGAVGNTLTIFTLHRKNMCNWSISYYVTVYAVGNIFVLFLATGLAWVSSVANIKYVSDITDWGCKLWQFILRVMTYSGIWLVVAMMIDQYIYIWHPFKVGVMCNVFMAKFATVMIFVGLIVVSVHSMWTFELLPNGCYILHTPNDLHALIWPWVAVSFYSFIPILILTALIMLNICGLFIKNPCKRSSAQLQLPVDFTLSVLVLAVLFVLFVTPATIIHITEFTLPVSWLNHADFMQKFQTAKIVCTFLVSLNPVLGFYILVSLSSKFRSELRGFTQMCWQEGSCFRRFTQIYEMQVNSNGSSTQLEYEHCSETTPL</sequence>
<feature type="transmembrane region" description="Helical" evidence="5">
    <location>
        <begin position="322"/>
        <end position="343"/>
    </location>
</feature>
<feature type="transmembrane region" description="Helical" evidence="5">
    <location>
        <begin position="74"/>
        <end position="94"/>
    </location>
</feature>
<keyword evidence="3 5" id="KW-1133">Transmembrane helix</keyword>
<evidence type="ECO:0000256" key="4">
    <source>
        <dbReference type="ARBA" id="ARBA00023136"/>
    </source>
</evidence>
<feature type="transmembrane region" description="Helical" evidence="5">
    <location>
        <begin position="106"/>
        <end position="127"/>
    </location>
</feature>
<feature type="transmembrane region" description="Helical" evidence="5">
    <location>
        <begin position="282"/>
        <end position="302"/>
    </location>
</feature>
<dbReference type="InterPro" id="IPR052954">
    <property type="entry name" value="GPCR-Ligand_Int"/>
</dbReference>
<dbReference type="SUPFAM" id="SSF81321">
    <property type="entry name" value="Family A G protein-coupled receptor-like"/>
    <property type="match status" value="1"/>
</dbReference>
<dbReference type="PANTHER" id="PTHR46641">
    <property type="entry name" value="FMRFAMIDE RECEPTOR-RELATED"/>
    <property type="match status" value="1"/>
</dbReference>
<reference evidence="7" key="2">
    <citation type="journal article" date="2021" name="Genome Biol. Evol.">
        <title>Developing a high-quality reference genome for a parasitic bivalve with doubly uniparental inheritance (Bivalvia: Unionida).</title>
        <authorList>
            <person name="Smith C.H."/>
        </authorList>
    </citation>
    <scope>NUCLEOTIDE SEQUENCE</scope>
    <source>
        <strain evidence="7">CHS0354</strain>
        <tissue evidence="7">Mantle</tissue>
    </source>
</reference>
<evidence type="ECO:0000256" key="3">
    <source>
        <dbReference type="ARBA" id="ARBA00022989"/>
    </source>
</evidence>
<dbReference type="AlphaFoldDB" id="A0AAE0WE84"/>
<dbReference type="GO" id="GO:0004930">
    <property type="term" value="F:G protein-coupled receptor activity"/>
    <property type="evidence" value="ECO:0007669"/>
    <property type="project" value="InterPro"/>
</dbReference>
<evidence type="ECO:0000256" key="5">
    <source>
        <dbReference type="SAM" id="Phobius"/>
    </source>
</evidence>
<feature type="domain" description="G-protein coupled receptors family 1 profile" evidence="6">
    <location>
        <begin position="86"/>
        <end position="342"/>
    </location>
</feature>